<dbReference type="RefSeq" id="WP_254474361.1">
    <property type="nucleotide sequence ID" value="NZ_CP113432.1"/>
</dbReference>
<dbReference type="Proteomes" id="UP001163624">
    <property type="component" value="Chromosome"/>
</dbReference>
<name>A0ABY7A4U1_9PSED</name>
<evidence type="ECO:0008006" key="3">
    <source>
        <dbReference type="Google" id="ProtNLM"/>
    </source>
</evidence>
<keyword evidence="2" id="KW-1185">Reference proteome</keyword>
<evidence type="ECO:0000313" key="2">
    <source>
        <dbReference type="Proteomes" id="UP001163624"/>
    </source>
</evidence>
<sequence length="442" mass="48784">MTSYKPLKSEDTPFLSNKILACPRRGNRVSFQLVDESGDGKIFAGLSFKVVDQESQIYSGILDAEGRGKVDNCFKGPIILSLPAAYIGTDSAYRWLMTRPHYPLPITELQVRAEQTRFINPNAQRTAHNPAVNAGDNFIQVEVRDLVEHGAHLPPRVPAPFAPNRGIPIALAASQHSPDELPLFGVGLLPNRRMLGLLTLLTLGGCASKDFTLETDLPANFAATAEARYEPAEGPECALFRATKGPTVYPQESPDIIPEPRRASFRIPLGKRVGGCPLTLDGVGIKLMGQWRPYHPNFTGSSYVYASLGLLEQLPANYPGIPSDGVRVLNGQCRWLFRTSGAKRQLIKILDCRAVDEHGQWLKHMPGGAVQREQVVGKTVRLVIEMSSNDEPYYSRSWLKTSKGWKPCQETKETIRCQSSPTFTDYTGVDGRTCTVYPNCTE</sequence>
<gene>
    <name evidence="1" type="ORF">OU419_13605</name>
</gene>
<protein>
    <recommendedName>
        <fullName evidence="3">Lipoprotein</fullName>
    </recommendedName>
</protein>
<organism evidence="1 2">
    <name type="scientific">Pseudomonas triclosanedens</name>
    <dbReference type="NCBI Taxonomy" id="2961893"/>
    <lineage>
        <taxon>Bacteria</taxon>
        <taxon>Pseudomonadati</taxon>
        <taxon>Pseudomonadota</taxon>
        <taxon>Gammaproteobacteria</taxon>
        <taxon>Pseudomonadales</taxon>
        <taxon>Pseudomonadaceae</taxon>
        <taxon>Pseudomonas</taxon>
    </lineage>
</organism>
<proteinExistence type="predicted"/>
<evidence type="ECO:0000313" key="1">
    <source>
        <dbReference type="EMBL" id="WAI52236.1"/>
    </source>
</evidence>
<reference evidence="1" key="1">
    <citation type="submission" date="2022-11" db="EMBL/GenBank/DDBJ databases">
        <title>Pseudomonas triclosanedens sp. nov., a triclosan degrader isolated from activated sludge.</title>
        <authorList>
            <person name="Yin Y."/>
            <person name="Lu Z."/>
        </authorList>
    </citation>
    <scope>NUCLEOTIDE SEQUENCE</scope>
    <source>
        <strain evidence="1">ZM23</strain>
    </source>
</reference>
<accession>A0ABY7A4U1</accession>
<dbReference type="EMBL" id="CP113432">
    <property type="protein sequence ID" value="WAI52236.1"/>
    <property type="molecule type" value="Genomic_DNA"/>
</dbReference>